<accession>A0ABR4PL26</accession>
<feature type="region of interest" description="Disordered" evidence="1">
    <location>
        <begin position="46"/>
        <end position="65"/>
    </location>
</feature>
<gene>
    <name evidence="2" type="ORF">PVAG01_03328</name>
</gene>
<dbReference type="EMBL" id="JBFCZG010000003">
    <property type="protein sequence ID" value="KAL3424047.1"/>
    <property type="molecule type" value="Genomic_DNA"/>
</dbReference>
<name>A0ABR4PL26_9HELO</name>
<feature type="compositionally biased region" description="Polar residues" evidence="1">
    <location>
        <begin position="50"/>
        <end position="64"/>
    </location>
</feature>
<keyword evidence="3" id="KW-1185">Reference proteome</keyword>
<evidence type="ECO:0000256" key="1">
    <source>
        <dbReference type="SAM" id="MobiDB-lite"/>
    </source>
</evidence>
<reference evidence="2 3" key="1">
    <citation type="submission" date="2024-06" db="EMBL/GenBank/DDBJ databases">
        <title>Complete genome of Phlyctema vagabunda strain 19-DSS-EL-015.</title>
        <authorList>
            <person name="Fiorenzani C."/>
        </authorList>
    </citation>
    <scope>NUCLEOTIDE SEQUENCE [LARGE SCALE GENOMIC DNA]</scope>
    <source>
        <strain evidence="2 3">19-DSS-EL-015</strain>
    </source>
</reference>
<feature type="compositionally biased region" description="Basic and acidic residues" evidence="1">
    <location>
        <begin position="24"/>
        <end position="37"/>
    </location>
</feature>
<sequence>MAPSTTSSLKNGPLFPIFARSAAPRKEHSLTKKRTREQFREILDSEAESFDTNSENEVGSHTNGGSFGTEIEVVPGPAQVVAQGRGFQADLPLNLDFLSDSEAEASKASESSNNRRGMRLRRRVTDETRLKMRHSLLALETVDDFVTLRHCTETPPTIVDSSDECIGNDDRMRIAASLSSLQDYFQPLIIVDDDGLPSSDPRSSVWKGRSHMNLAVVIQHTGILKPQGADRISQEKSDRNRCSIARITRKRGRDFLFDSEDDEGESAIFVQDY</sequence>
<evidence type="ECO:0000313" key="2">
    <source>
        <dbReference type="EMBL" id="KAL3424047.1"/>
    </source>
</evidence>
<organism evidence="2 3">
    <name type="scientific">Phlyctema vagabunda</name>
    <dbReference type="NCBI Taxonomy" id="108571"/>
    <lineage>
        <taxon>Eukaryota</taxon>
        <taxon>Fungi</taxon>
        <taxon>Dikarya</taxon>
        <taxon>Ascomycota</taxon>
        <taxon>Pezizomycotina</taxon>
        <taxon>Leotiomycetes</taxon>
        <taxon>Helotiales</taxon>
        <taxon>Dermateaceae</taxon>
        <taxon>Phlyctema</taxon>
    </lineage>
</organism>
<proteinExistence type="predicted"/>
<feature type="region of interest" description="Disordered" evidence="1">
    <location>
        <begin position="1"/>
        <end position="37"/>
    </location>
</feature>
<dbReference type="Proteomes" id="UP001629113">
    <property type="component" value="Unassembled WGS sequence"/>
</dbReference>
<feature type="compositionally biased region" description="Polar residues" evidence="1">
    <location>
        <begin position="1"/>
        <end position="10"/>
    </location>
</feature>
<comment type="caution">
    <text evidence="2">The sequence shown here is derived from an EMBL/GenBank/DDBJ whole genome shotgun (WGS) entry which is preliminary data.</text>
</comment>
<protein>
    <submittedName>
        <fullName evidence="2">Uncharacterized protein</fullName>
    </submittedName>
</protein>
<evidence type="ECO:0000313" key="3">
    <source>
        <dbReference type="Proteomes" id="UP001629113"/>
    </source>
</evidence>